<evidence type="ECO:0000313" key="2">
    <source>
        <dbReference type="EMBL" id="CRG96080.1"/>
    </source>
</evidence>
<dbReference type="Proteomes" id="UP000220797">
    <property type="component" value="Unassembled WGS sequence"/>
</dbReference>
<reference evidence="2" key="1">
    <citation type="submission" date="2015-04" db="EMBL/GenBank/DDBJ databases">
        <authorList>
            <consortium name="Pathogen Informatics"/>
        </authorList>
    </citation>
    <scope>NUCLEOTIDE SEQUENCE [LARGE SCALE GENOMIC DNA]</scope>
    <source>
        <strain evidence="2">8A</strain>
    </source>
</reference>
<name>A0A1J1GXQ7_PLAGA</name>
<feature type="signal peptide" evidence="1">
    <location>
        <begin position="1"/>
        <end position="16"/>
    </location>
</feature>
<keyword evidence="1" id="KW-0732">Signal</keyword>
<dbReference type="OMA" id="KETFWEF"/>
<proteinExistence type="predicted"/>
<evidence type="ECO:0008006" key="4">
    <source>
        <dbReference type="Google" id="ProtNLM"/>
    </source>
</evidence>
<dbReference type="RefSeq" id="XP_028528885.1">
    <property type="nucleotide sequence ID" value="XM_028672321.1"/>
</dbReference>
<gene>
    <name evidence="2" type="ORF">PGAL8A_00329400</name>
</gene>
<dbReference type="AlphaFoldDB" id="A0A1J1GXQ7"/>
<organism evidence="2 3">
    <name type="scientific">Plasmodium gallinaceum</name>
    <dbReference type="NCBI Taxonomy" id="5849"/>
    <lineage>
        <taxon>Eukaryota</taxon>
        <taxon>Sar</taxon>
        <taxon>Alveolata</taxon>
        <taxon>Apicomplexa</taxon>
        <taxon>Aconoidasida</taxon>
        <taxon>Haemosporida</taxon>
        <taxon>Plasmodiidae</taxon>
        <taxon>Plasmodium</taxon>
        <taxon>Plasmodium (Haemamoeba)</taxon>
    </lineage>
</organism>
<feature type="chain" id="PRO_5009618944" description="Fam-g protein" evidence="1">
    <location>
        <begin position="17"/>
        <end position="205"/>
    </location>
</feature>
<comment type="caution">
    <text evidence="2">The sequence shown here is derived from an EMBL/GenBank/DDBJ whole genome shotgun (WGS) entry which is preliminary data.</text>
</comment>
<accession>A0A1J1GXQ7</accession>
<evidence type="ECO:0000256" key="1">
    <source>
        <dbReference type="SAM" id="SignalP"/>
    </source>
</evidence>
<protein>
    <recommendedName>
        <fullName evidence="4">Fam-g protein</fullName>
    </recommendedName>
</protein>
<dbReference type="OrthoDB" id="375954at2759"/>
<evidence type="ECO:0000313" key="3">
    <source>
        <dbReference type="Proteomes" id="UP000220797"/>
    </source>
</evidence>
<dbReference type="GeneID" id="39731823"/>
<sequence length="205" mass="25764">MLFLVLLYILLQCVSKLRNELPVKLQHDNFHSRTLIEYEHSEINNSKNEEYSIIIDREWKKEYNENRRCLYEIDKKLFWNWKKICIMNNIHYKWETERWNTWRELRNKMILKREEKNERDLTKFKNKNPNSNKIDLFIRKNKNSFKRFCKHIIKEWKIFLEKALKDWNEYKKQNATHGQQKKSDKIFKKYLKKYKTQIQKIKKEN</sequence>
<keyword evidence="3" id="KW-1185">Reference proteome</keyword>
<dbReference type="VEuPathDB" id="PlasmoDB:PGAL8A_00329400"/>
<dbReference type="EMBL" id="CVMV01000059">
    <property type="protein sequence ID" value="CRG96080.1"/>
    <property type="molecule type" value="Genomic_DNA"/>
</dbReference>